<sequence>MRTPSLAVVLLVGAIGSAAHADSILAVVSDDALANMRGRYLDAGQITYFGIQMVSSWRNADGSVSGNAAVLYGSPQDPKLTAYNYAGKQNEGSAERVPDGLASAGGVIQVNQVAGSGNQSGNATTITVGRPGQLNPATPGAGWQSVPLGQGVSADGGRLRVEVVHGTAGSALQQIGSGQLLQITRINANGVAATNALNIKLELDPSRISASQLVQAQQALLRGL</sequence>
<keyword evidence="2" id="KW-0732">Signal</keyword>
<evidence type="ECO:0000313" key="4">
    <source>
        <dbReference type="Proteomes" id="UP000467214"/>
    </source>
</evidence>
<comment type="caution">
    <text evidence="3">The sequence shown here is derived from an EMBL/GenBank/DDBJ whole genome shotgun (WGS) entry which is preliminary data.</text>
</comment>
<name>A0A845BPD8_9NEIS</name>
<accession>A0A845BPD8</accession>
<organism evidence="3 4">
    <name type="scientific">Craterilacuibacter sinensis</name>
    <dbReference type="NCBI Taxonomy" id="2686017"/>
    <lineage>
        <taxon>Bacteria</taxon>
        <taxon>Pseudomonadati</taxon>
        <taxon>Pseudomonadota</taxon>
        <taxon>Betaproteobacteria</taxon>
        <taxon>Neisseriales</taxon>
        <taxon>Neisseriaceae</taxon>
        <taxon>Craterilacuibacter</taxon>
    </lineage>
</organism>
<dbReference type="AlphaFoldDB" id="A0A845BPD8"/>
<evidence type="ECO:0000256" key="1">
    <source>
        <dbReference type="SAM" id="MobiDB-lite"/>
    </source>
</evidence>
<dbReference type="Proteomes" id="UP000467214">
    <property type="component" value="Unassembled WGS sequence"/>
</dbReference>
<dbReference type="RefSeq" id="WP_160796503.1">
    <property type="nucleotide sequence ID" value="NZ_WSSB01000007.1"/>
</dbReference>
<reference evidence="3 4" key="1">
    <citation type="submission" date="2019-12" db="EMBL/GenBank/DDBJ databases">
        <title>Neisseriaceae gen. nov. sp. Genome sequencing and assembly.</title>
        <authorList>
            <person name="Liu Z."/>
            <person name="Li A."/>
        </authorList>
    </citation>
    <scope>NUCLEOTIDE SEQUENCE [LARGE SCALE GENOMIC DNA]</scope>
    <source>
        <strain evidence="3 4">B2N2-7</strain>
    </source>
</reference>
<proteinExistence type="predicted"/>
<feature type="chain" id="PRO_5032804238" evidence="2">
    <location>
        <begin position="22"/>
        <end position="224"/>
    </location>
</feature>
<protein>
    <submittedName>
        <fullName evidence="3">Uncharacterized protein</fullName>
    </submittedName>
</protein>
<gene>
    <name evidence="3" type="ORF">GQF02_09030</name>
</gene>
<evidence type="ECO:0000256" key="2">
    <source>
        <dbReference type="SAM" id="SignalP"/>
    </source>
</evidence>
<feature type="compositionally biased region" description="Polar residues" evidence="1">
    <location>
        <begin position="116"/>
        <end position="127"/>
    </location>
</feature>
<dbReference type="EMBL" id="WSSB01000007">
    <property type="protein sequence ID" value="MXR37114.1"/>
    <property type="molecule type" value="Genomic_DNA"/>
</dbReference>
<keyword evidence="4" id="KW-1185">Reference proteome</keyword>
<feature type="signal peptide" evidence="2">
    <location>
        <begin position="1"/>
        <end position="21"/>
    </location>
</feature>
<evidence type="ECO:0000313" key="3">
    <source>
        <dbReference type="EMBL" id="MXR37114.1"/>
    </source>
</evidence>
<feature type="region of interest" description="Disordered" evidence="1">
    <location>
        <begin position="116"/>
        <end position="144"/>
    </location>
</feature>